<keyword evidence="2" id="KW-1185">Reference proteome</keyword>
<sequence>MAKNRDAYQQRNTVERHINRLKQVRGLAIPYDKTATIYSAALRIAGITTCAAT</sequence>
<name>A0ABW3XW75_9ACTN</name>
<dbReference type="EMBL" id="JBHTMM010000261">
    <property type="protein sequence ID" value="MFD1313763.1"/>
    <property type="molecule type" value="Genomic_DNA"/>
</dbReference>
<dbReference type="RefSeq" id="WP_356018413.1">
    <property type="nucleotide sequence ID" value="NZ_JBHSKH010000138.1"/>
</dbReference>
<dbReference type="Proteomes" id="UP001597058">
    <property type="component" value="Unassembled WGS sequence"/>
</dbReference>
<proteinExistence type="predicted"/>
<reference evidence="2" key="1">
    <citation type="journal article" date="2019" name="Int. J. Syst. Evol. Microbiol.">
        <title>The Global Catalogue of Microorganisms (GCM) 10K type strain sequencing project: providing services to taxonomists for standard genome sequencing and annotation.</title>
        <authorList>
            <consortium name="The Broad Institute Genomics Platform"/>
            <consortium name="The Broad Institute Genome Sequencing Center for Infectious Disease"/>
            <person name="Wu L."/>
            <person name="Ma J."/>
        </authorList>
    </citation>
    <scope>NUCLEOTIDE SEQUENCE [LARGE SCALE GENOMIC DNA]</scope>
    <source>
        <strain evidence="2">CGMCC 4.7020</strain>
    </source>
</reference>
<gene>
    <name evidence="1" type="ORF">ACFQ5X_49935</name>
</gene>
<evidence type="ECO:0008006" key="3">
    <source>
        <dbReference type="Google" id="ProtNLM"/>
    </source>
</evidence>
<protein>
    <recommendedName>
        <fullName evidence="3">Transposase DDE domain-containing protein</fullName>
    </recommendedName>
</protein>
<organism evidence="1 2">
    <name type="scientific">Streptomyces kaempferi</name>
    <dbReference type="NCBI Taxonomy" id="333725"/>
    <lineage>
        <taxon>Bacteria</taxon>
        <taxon>Bacillati</taxon>
        <taxon>Actinomycetota</taxon>
        <taxon>Actinomycetes</taxon>
        <taxon>Kitasatosporales</taxon>
        <taxon>Streptomycetaceae</taxon>
        <taxon>Streptomyces</taxon>
    </lineage>
</organism>
<evidence type="ECO:0000313" key="1">
    <source>
        <dbReference type="EMBL" id="MFD1313763.1"/>
    </source>
</evidence>
<accession>A0ABW3XW75</accession>
<comment type="caution">
    <text evidence="1">The sequence shown here is derived from an EMBL/GenBank/DDBJ whole genome shotgun (WGS) entry which is preliminary data.</text>
</comment>
<evidence type="ECO:0000313" key="2">
    <source>
        <dbReference type="Proteomes" id="UP001597058"/>
    </source>
</evidence>